<dbReference type="Pfam" id="PF13426">
    <property type="entry name" value="PAS_9"/>
    <property type="match status" value="2"/>
</dbReference>
<dbReference type="PROSITE" id="PS50113">
    <property type="entry name" value="PAC"/>
    <property type="match status" value="1"/>
</dbReference>
<proteinExistence type="predicted"/>
<evidence type="ECO:0000256" key="9">
    <source>
        <dbReference type="SAM" id="MobiDB-lite"/>
    </source>
</evidence>
<dbReference type="InterPro" id="IPR000700">
    <property type="entry name" value="PAS-assoc_C"/>
</dbReference>
<dbReference type="FunFam" id="1.10.510.10:FF:000571">
    <property type="entry name" value="Maternal embryonic leucine zipper kinase"/>
    <property type="match status" value="1"/>
</dbReference>
<gene>
    <name evidence="13" type="primary">AMPKR1f</name>
</gene>
<dbReference type="CDD" id="cd14003">
    <property type="entry name" value="STKc_AMPK-like"/>
    <property type="match status" value="1"/>
</dbReference>
<dbReference type="GO" id="GO:0005524">
    <property type="term" value="F:ATP binding"/>
    <property type="evidence" value="ECO:0007669"/>
    <property type="project" value="UniProtKB-UniRule"/>
</dbReference>
<dbReference type="SMART" id="SM00220">
    <property type="entry name" value="S_TKc"/>
    <property type="match status" value="1"/>
</dbReference>
<evidence type="ECO:0000256" key="5">
    <source>
        <dbReference type="ARBA" id="ARBA00022741"/>
    </source>
</evidence>
<dbReference type="PROSITE" id="PS50112">
    <property type="entry name" value="PAS"/>
    <property type="match status" value="1"/>
</dbReference>
<dbReference type="Gene3D" id="1.10.510.10">
    <property type="entry name" value="Transferase(Phosphotransferase) domain 1"/>
    <property type="match status" value="1"/>
</dbReference>
<keyword evidence="1" id="KW-0723">Serine/threonine-protein kinase</keyword>
<feature type="domain" description="PAS" evidence="11">
    <location>
        <begin position="84"/>
        <end position="133"/>
    </location>
</feature>
<dbReference type="InterPro" id="IPR008271">
    <property type="entry name" value="Ser/Thr_kinase_AS"/>
</dbReference>
<dbReference type="AlphaFoldDB" id="D9CJ03"/>
<keyword evidence="2" id="KW-0675">Receptor</keyword>
<dbReference type="SUPFAM" id="SSF55785">
    <property type="entry name" value="PYP-like sensor domain (PAS domain)"/>
    <property type="match status" value="2"/>
</dbReference>
<evidence type="ECO:0000259" key="10">
    <source>
        <dbReference type="PROSITE" id="PS50011"/>
    </source>
</evidence>
<keyword evidence="7 8" id="KW-0067">ATP-binding</keyword>
<evidence type="ECO:0000259" key="12">
    <source>
        <dbReference type="PROSITE" id="PS50113"/>
    </source>
</evidence>
<keyword evidence="2" id="KW-0157">Chromophore</keyword>
<evidence type="ECO:0000256" key="2">
    <source>
        <dbReference type="ARBA" id="ARBA00022543"/>
    </source>
</evidence>
<dbReference type="PANTHER" id="PTHR24346:SF82">
    <property type="entry name" value="KP78A-RELATED"/>
    <property type="match status" value="1"/>
</dbReference>
<dbReference type="InterPro" id="IPR011009">
    <property type="entry name" value="Kinase-like_dom_sf"/>
</dbReference>
<dbReference type="Gene3D" id="3.30.450.20">
    <property type="entry name" value="PAS domain"/>
    <property type="match status" value="2"/>
</dbReference>
<evidence type="ECO:0000256" key="4">
    <source>
        <dbReference type="ARBA" id="ARBA00022679"/>
    </source>
</evidence>
<evidence type="ECO:0000313" key="13">
    <source>
        <dbReference type="EMBL" id="ADI46862.1"/>
    </source>
</evidence>
<keyword evidence="2" id="KW-0600">Photoreceptor protein</keyword>
<feature type="region of interest" description="Disordered" evidence="9">
    <location>
        <begin position="17"/>
        <end position="50"/>
    </location>
</feature>
<accession>D9CJ03</accession>
<evidence type="ECO:0000256" key="3">
    <source>
        <dbReference type="ARBA" id="ARBA00022606"/>
    </source>
</evidence>
<dbReference type="PANTHER" id="PTHR24346">
    <property type="entry name" value="MAP/MICROTUBULE AFFINITY-REGULATING KINASE"/>
    <property type="match status" value="1"/>
</dbReference>
<protein>
    <submittedName>
        <fullName evidence="13">AMPKR1f</fullName>
    </submittedName>
</protein>
<dbReference type="GO" id="GO:0004674">
    <property type="term" value="F:protein serine/threonine kinase activity"/>
    <property type="evidence" value="ECO:0007669"/>
    <property type="project" value="UniProtKB-KW"/>
</dbReference>
<feature type="compositionally biased region" description="Low complexity" evidence="9">
    <location>
        <begin position="696"/>
        <end position="705"/>
    </location>
</feature>
<dbReference type="GO" id="GO:0009882">
    <property type="term" value="F:blue light photoreceptor activity"/>
    <property type="evidence" value="ECO:0007669"/>
    <property type="project" value="UniProtKB-ARBA"/>
</dbReference>
<dbReference type="CDD" id="cd00130">
    <property type="entry name" value="PAS"/>
    <property type="match status" value="2"/>
</dbReference>
<dbReference type="InterPro" id="IPR000719">
    <property type="entry name" value="Prot_kinase_dom"/>
</dbReference>
<evidence type="ECO:0000256" key="8">
    <source>
        <dbReference type="PROSITE-ProRule" id="PRU10141"/>
    </source>
</evidence>
<keyword evidence="4" id="KW-0808">Transferase</keyword>
<dbReference type="NCBIfam" id="TIGR00229">
    <property type="entry name" value="sensory_box"/>
    <property type="match status" value="1"/>
</dbReference>
<dbReference type="InterPro" id="IPR035965">
    <property type="entry name" value="PAS-like_dom_sf"/>
</dbReference>
<name>D9CJ03_VOLCA</name>
<feature type="binding site" evidence="8">
    <location>
        <position position="451"/>
    </location>
    <ligand>
        <name>ATP</name>
        <dbReference type="ChEBI" id="CHEBI:30616"/>
    </ligand>
</feature>
<dbReference type="InterPro" id="IPR017441">
    <property type="entry name" value="Protein_kinase_ATP_BS"/>
</dbReference>
<dbReference type="PROSITE" id="PS00107">
    <property type="entry name" value="PROTEIN_KINASE_ATP"/>
    <property type="match status" value="1"/>
</dbReference>
<dbReference type="EMBL" id="GU784915">
    <property type="protein sequence ID" value="ADI46862.1"/>
    <property type="molecule type" value="Genomic_DNA"/>
</dbReference>
<evidence type="ECO:0000256" key="1">
    <source>
        <dbReference type="ARBA" id="ARBA00022527"/>
    </source>
</evidence>
<sequence>MVCLHAVESRSSCWPQRLRGSTARDKHAMSQRPRQTTKTKKHGTKNDLQDSHIEQAVIEDVQPWKNMFRPACSLPPKENSFTLEDESLSAAMESILSSLTVSDPHEEGNPLCYVSPGFLSMTGYNEDECLGRNCKFLQDGKLDPSTHEALRSAISERRFATVEVTNFRKGGRPFQNLLSLLPVFGEDGASLLHFVGVHCDLDERRRRGETVDDAFVAKWEEHLRPSAALCAVSPGFTALTGYSQSEVMGWNMLCLCGPETAEKEMRKLITSQWAHSSVAVKMLCYKRDGTPFWALVLSCPLSSSVHANGARGAGAAASQATTQTPSPVAKTIAVKPTSGRYNQPQGIRAGGLGLGLGFFGGLTPGGVPGGGLLSAWSTHGGTVSGAVAQGSSPSGSFFVKYCLCCIIDITAQRLKKLAGGKYVLGKVIGAGAFGLVRIGKNTATEELVAIKSVDATRFRNITEIDQIQEEMSVLSSLKHPNIIRLYDVHFQSNTFFLIMEFAGNGSLVHFMHTHGDPVKHSLDEATAARVFVQMVSALDYCHRRRVIHRDLKPENILMDEYYNLKIADFGLAAVAAPFSGGLTLQCGTPEFTAPEITVGREYDGPSVDIWSMGVILYEALCGALPFKGTTQAGLFKAIQRGSFDPLPMYISSECKDLVRRMLLVDPQARITMDEILRHPWVAKAMASDGADGRVATPTMGPSPTTGGSGPVGLSGGGADAPSRIRLQMGNEAASNDDDISCGGVGDSDSKGKDVQAGLAAERDSCATDGSEARVGITASDSDGSGHQRVFAQGSVVSSPCAAKAANVLASSSVDGDSMEPPVPGSPVALSGMTSAADSLHDSVKLVLPAHVNRGVQARR</sequence>
<organism evidence="13">
    <name type="scientific">Volvox carteri f. nagariensis</name>
    <dbReference type="NCBI Taxonomy" id="3068"/>
    <lineage>
        <taxon>Eukaryota</taxon>
        <taxon>Viridiplantae</taxon>
        <taxon>Chlorophyta</taxon>
        <taxon>core chlorophytes</taxon>
        <taxon>Chlorophyceae</taxon>
        <taxon>CS clade</taxon>
        <taxon>Chlamydomonadales</taxon>
        <taxon>Volvocaceae</taxon>
        <taxon>Volvox</taxon>
    </lineage>
</organism>
<feature type="region of interest" description="Disordered" evidence="9">
    <location>
        <begin position="688"/>
        <end position="756"/>
    </location>
</feature>
<keyword evidence="3" id="KW-0716">Sensory transduction</keyword>
<feature type="domain" description="Protein kinase" evidence="10">
    <location>
        <begin position="422"/>
        <end position="681"/>
    </location>
</feature>
<evidence type="ECO:0000256" key="7">
    <source>
        <dbReference type="ARBA" id="ARBA00022840"/>
    </source>
</evidence>
<dbReference type="PROSITE" id="PS00108">
    <property type="entry name" value="PROTEIN_KINASE_ST"/>
    <property type="match status" value="1"/>
</dbReference>
<dbReference type="Pfam" id="PF00069">
    <property type="entry name" value="Pkinase"/>
    <property type="match status" value="1"/>
</dbReference>
<dbReference type="InterPro" id="IPR000014">
    <property type="entry name" value="PAS"/>
</dbReference>
<dbReference type="SUPFAM" id="SSF56112">
    <property type="entry name" value="Protein kinase-like (PK-like)"/>
    <property type="match status" value="1"/>
</dbReference>
<reference evidence="13" key="1">
    <citation type="journal article" date="2010" name="Science">
        <title>Evolution of an expanded sex-determining locus in Volvox.</title>
        <authorList>
            <person name="Ferris P."/>
            <person name="Olson B.J."/>
            <person name="De Hoff P.L."/>
            <person name="Douglass S."/>
            <person name="Casero D."/>
            <person name="Prochnik S."/>
            <person name="Geng S."/>
            <person name="Rai R."/>
            <person name="Grimwood J."/>
            <person name="Schmutz J."/>
            <person name="Nishii I."/>
            <person name="Hamaji T."/>
            <person name="Nozaki H."/>
            <person name="Pellegrini M."/>
            <person name="Umen J.G."/>
        </authorList>
    </citation>
    <scope>NUCLEOTIDE SEQUENCE</scope>
    <source>
        <strain evidence="13">Eve</strain>
    </source>
</reference>
<keyword evidence="5 8" id="KW-0547">Nucleotide-binding</keyword>
<feature type="domain" description="PAC" evidence="12">
    <location>
        <begin position="160"/>
        <end position="213"/>
    </location>
</feature>
<feature type="compositionally biased region" description="Gly residues" evidence="9">
    <location>
        <begin position="706"/>
        <end position="718"/>
    </location>
</feature>
<evidence type="ECO:0000259" key="11">
    <source>
        <dbReference type="PROSITE" id="PS50112"/>
    </source>
</evidence>
<evidence type="ECO:0000256" key="6">
    <source>
        <dbReference type="ARBA" id="ARBA00022777"/>
    </source>
</evidence>
<keyword evidence="6" id="KW-0418">Kinase</keyword>
<dbReference type="GO" id="GO:0005737">
    <property type="term" value="C:cytoplasm"/>
    <property type="evidence" value="ECO:0007669"/>
    <property type="project" value="TreeGrafter"/>
</dbReference>
<dbReference type="PROSITE" id="PS50011">
    <property type="entry name" value="PROTEIN_KINASE_DOM"/>
    <property type="match status" value="1"/>
</dbReference>